<dbReference type="PIRSF" id="PIRSF001357">
    <property type="entry name" value="DeoC"/>
    <property type="match status" value="1"/>
</dbReference>
<comment type="catalytic activity">
    <reaction evidence="5 7">
        <text>2-deoxy-D-ribose 5-phosphate = D-glyceraldehyde 3-phosphate + acetaldehyde</text>
        <dbReference type="Rhea" id="RHEA:12821"/>
        <dbReference type="ChEBI" id="CHEBI:15343"/>
        <dbReference type="ChEBI" id="CHEBI:59776"/>
        <dbReference type="ChEBI" id="CHEBI:62877"/>
        <dbReference type="EC" id="4.1.2.4"/>
    </reaction>
</comment>
<comment type="caution">
    <text evidence="8">The sequence shown here is derived from an EMBL/GenBank/DDBJ whole genome shotgun (WGS) entry which is preliminary data.</text>
</comment>
<feature type="active site" description="Proton donor/acceptor" evidence="7">
    <location>
        <position position="181"/>
    </location>
</feature>
<dbReference type="InterPro" id="IPR028581">
    <property type="entry name" value="DeoC_typeI"/>
</dbReference>
<evidence type="ECO:0000256" key="1">
    <source>
        <dbReference type="ARBA" id="ARBA00010936"/>
    </source>
</evidence>
<dbReference type="EMBL" id="BDEC01000033">
    <property type="protein sequence ID" value="GBD68015.1"/>
    <property type="molecule type" value="Genomic_DNA"/>
</dbReference>
<reference evidence="8 9" key="1">
    <citation type="submission" date="2016-05" db="EMBL/GenBank/DDBJ databases">
        <title>Whole genome sequencing of Tetragenococcus halophilus subsp. halophilus NISL 7118.</title>
        <authorList>
            <person name="Shiwa Y."/>
            <person name="Nishimura I."/>
            <person name="Yoshikawa H."/>
            <person name="Koyama Y."/>
            <person name="Oguma T."/>
        </authorList>
    </citation>
    <scope>NUCLEOTIDE SEQUENCE [LARGE SCALE GENOMIC DNA]</scope>
    <source>
        <strain evidence="8 9">NISL 7118</strain>
    </source>
</reference>
<dbReference type="GO" id="GO:0006018">
    <property type="term" value="P:2-deoxyribose 1-phosphate catabolic process"/>
    <property type="evidence" value="ECO:0007669"/>
    <property type="project" value="UniProtKB-UniRule"/>
</dbReference>
<dbReference type="PANTHER" id="PTHR10889:SF1">
    <property type="entry name" value="DEOXYRIBOSE-PHOSPHATE ALDOLASE"/>
    <property type="match status" value="1"/>
</dbReference>
<evidence type="ECO:0000256" key="3">
    <source>
        <dbReference type="ARBA" id="ARBA00023239"/>
    </source>
</evidence>
<dbReference type="GO" id="GO:0004139">
    <property type="term" value="F:deoxyribose-phosphate aldolase activity"/>
    <property type="evidence" value="ECO:0007669"/>
    <property type="project" value="UniProtKB-UniRule"/>
</dbReference>
<proteinExistence type="inferred from homology"/>
<evidence type="ECO:0000256" key="5">
    <source>
        <dbReference type="ARBA" id="ARBA00048791"/>
    </source>
</evidence>
<dbReference type="GO" id="GO:0005737">
    <property type="term" value="C:cytoplasm"/>
    <property type="evidence" value="ECO:0007669"/>
    <property type="project" value="UniProtKB-SubCell"/>
</dbReference>
<dbReference type="NCBIfam" id="TIGR00126">
    <property type="entry name" value="deoC"/>
    <property type="match status" value="1"/>
</dbReference>
<keyword evidence="3 7" id="KW-0456">Lyase</keyword>
<comment type="pathway">
    <text evidence="7">Carbohydrate degradation; 2-deoxy-D-ribose 1-phosphate degradation; D-glyceraldehyde 3-phosphate and acetaldehyde from 2-deoxy-alpha-D-ribose 1-phosphate: step 2/2.</text>
</comment>
<dbReference type="Pfam" id="PF01791">
    <property type="entry name" value="DeoC"/>
    <property type="match status" value="1"/>
</dbReference>
<dbReference type="GO" id="GO:0009264">
    <property type="term" value="P:deoxyribonucleotide catabolic process"/>
    <property type="evidence" value="ECO:0007669"/>
    <property type="project" value="UniProtKB-UniRule"/>
</dbReference>
<keyword evidence="9" id="KW-1185">Reference proteome</keyword>
<dbReference type="InterPro" id="IPR002915">
    <property type="entry name" value="DeoC/FbaB/LacD_aldolase"/>
</dbReference>
<dbReference type="SMART" id="SM01133">
    <property type="entry name" value="DeoC"/>
    <property type="match status" value="1"/>
</dbReference>
<keyword evidence="2 7" id="KW-0963">Cytoplasm</keyword>
<dbReference type="HAMAP" id="MF_00114">
    <property type="entry name" value="DeoC_type1"/>
    <property type="match status" value="1"/>
</dbReference>
<dbReference type="RefSeq" id="WP_103096945.1">
    <property type="nucleotide sequence ID" value="NZ_BAABQP010000031.1"/>
</dbReference>
<comment type="function">
    <text evidence="6 7">Catalyzes a reversible aldol reaction between acetaldehyde and D-glyceraldehyde 3-phosphate to generate 2-deoxy-D-ribose 5-phosphate.</text>
</comment>
<organism evidence="8 9">
    <name type="scientific">Tetragenococcus halophilus subsp. halophilus</name>
    <dbReference type="NCBI Taxonomy" id="1513897"/>
    <lineage>
        <taxon>Bacteria</taxon>
        <taxon>Bacillati</taxon>
        <taxon>Bacillota</taxon>
        <taxon>Bacilli</taxon>
        <taxon>Lactobacillales</taxon>
        <taxon>Enterococcaceae</taxon>
        <taxon>Tetragenococcus</taxon>
    </lineage>
</organism>
<dbReference type="InterPro" id="IPR011343">
    <property type="entry name" value="DeoC"/>
</dbReference>
<evidence type="ECO:0000256" key="6">
    <source>
        <dbReference type="ARBA" id="ARBA00056337"/>
    </source>
</evidence>
<evidence type="ECO:0000256" key="2">
    <source>
        <dbReference type="ARBA" id="ARBA00022490"/>
    </source>
</evidence>
<protein>
    <recommendedName>
        <fullName evidence="7">Deoxyribose-phosphate aldolase</fullName>
        <shortName evidence="7">DERA</shortName>
        <ecNumber evidence="7">4.1.2.4</ecNumber>
    </recommendedName>
    <alternativeName>
        <fullName evidence="7">2-deoxy-D-ribose 5-phosphate aldolase</fullName>
    </alternativeName>
    <alternativeName>
        <fullName evidence="7">Phosphodeoxyriboaldolase</fullName>
        <shortName evidence="7">Deoxyriboaldolase</shortName>
    </alternativeName>
</protein>
<dbReference type="CDD" id="cd00959">
    <property type="entry name" value="DeoC"/>
    <property type="match status" value="1"/>
</dbReference>
<gene>
    <name evidence="7 8" type="primary">deoC</name>
    <name evidence="8" type="ORF">TEHN7118_0821</name>
</gene>
<comment type="similarity">
    <text evidence="1 7">Belongs to the DeoC/FbaB aldolase family. DeoC type 1 subfamily.</text>
</comment>
<evidence type="ECO:0000313" key="8">
    <source>
        <dbReference type="EMBL" id="GBD68015.1"/>
    </source>
</evidence>
<keyword evidence="4 7" id="KW-0704">Schiff base</keyword>
<evidence type="ECO:0000313" key="9">
    <source>
        <dbReference type="Proteomes" id="UP000236214"/>
    </source>
</evidence>
<dbReference type="InterPro" id="IPR013785">
    <property type="entry name" value="Aldolase_TIM"/>
</dbReference>
<sequence>MELNRIIDYTLLKAEATRKEVLEVIEEAKKQRFYAICISPSWVFLAAKELKRDPTVVCTVIGFPFGTNTSEAKAFETKNAIENGADEIDMVMNIGALKSGMEEKVQADIQAVVDVAKDQALVKVIIEMNLLTKEELLKACELARAAGADFIKASTGLLKVNTTVAEVKLLKEIVTPEMGVKVSGGIYDEDEALAMLEAGASRLEISASVSMMTKNNKMKKLGGGRWQRQKKNG</sequence>
<feature type="active site" description="Schiff-base intermediate with acetaldehyde" evidence="7">
    <location>
        <position position="152"/>
    </location>
</feature>
<dbReference type="GO" id="GO:0016052">
    <property type="term" value="P:carbohydrate catabolic process"/>
    <property type="evidence" value="ECO:0007669"/>
    <property type="project" value="TreeGrafter"/>
</dbReference>
<comment type="subcellular location">
    <subcellularLocation>
        <location evidence="7">Cytoplasm</location>
    </subcellularLocation>
</comment>
<dbReference type="EC" id="4.1.2.4" evidence="7"/>
<dbReference type="PANTHER" id="PTHR10889">
    <property type="entry name" value="DEOXYRIBOSE-PHOSPHATE ALDOLASE"/>
    <property type="match status" value="1"/>
</dbReference>
<dbReference type="Gene3D" id="3.20.20.70">
    <property type="entry name" value="Aldolase class I"/>
    <property type="match status" value="1"/>
</dbReference>
<accession>A0A2H6CSQ0</accession>
<dbReference type="Proteomes" id="UP000236214">
    <property type="component" value="Unassembled WGS sequence"/>
</dbReference>
<evidence type="ECO:0000256" key="4">
    <source>
        <dbReference type="ARBA" id="ARBA00023270"/>
    </source>
</evidence>
<evidence type="ECO:0000256" key="7">
    <source>
        <dbReference type="HAMAP-Rule" id="MF_00114"/>
    </source>
</evidence>
<dbReference type="AlphaFoldDB" id="A0A2H6CSQ0"/>
<dbReference type="UniPathway" id="UPA00002">
    <property type="reaction ID" value="UER00468"/>
</dbReference>
<feature type="active site" description="Proton donor/acceptor" evidence="7">
    <location>
        <position position="89"/>
    </location>
</feature>
<dbReference type="SUPFAM" id="SSF51569">
    <property type="entry name" value="Aldolase"/>
    <property type="match status" value="1"/>
</dbReference>
<dbReference type="FunFam" id="3.20.20.70:FF:000044">
    <property type="entry name" value="Deoxyribose-phosphate aldolase"/>
    <property type="match status" value="1"/>
</dbReference>
<name>A0A2H6CSQ0_TETHA</name>